<protein>
    <recommendedName>
        <fullName evidence="2">Protein kinase domain-containing protein</fullName>
    </recommendedName>
</protein>
<dbReference type="GO" id="GO:0004672">
    <property type="term" value="F:protein kinase activity"/>
    <property type="evidence" value="ECO:0007669"/>
    <property type="project" value="InterPro"/>
</dbReference>
<accession>A0A5N6XD30</accession>
<dbReference type="GO" id="GO:0005524">
    <property type="term" value="F:ATP binding"/>
    <property type="evidence" value="ECO:0007669"/>
    <property type="project" value="UniProtKB-UniRule"/>
</dbReference>
<dbReference type="InterPro" id="IPR011009">
    <property type="entry name" value="Kinase-like_dom_sf"/>
</dbReference>
<dbReference type="Gene3D" id="1.10.510.10">
    <property type="entry name" value="Transferase(Phosphotransferase) domain 1"/>
    <property type="match status" value="1"/>
</dbReference>
<dbReference type="EMBL" id="ML741772">
    <property type="protein sequence ID" value="KAE8330832.1"/>
    <property type="molecule type" value="Genomic_DNA"/>
</dbReference>
<reference evidence="4" key="1">
    <citation type="submission" date="2019-04" db="EMBL/GenBank/DDBJ databases">
        <title>Friends and foes A comparative genomics studyof 23 Aspergillus species from section Flavi.</title>
        <authorList>
            <consortium name="DOE Joint Genome Institute"/>
            <person name="Kjaerbolling I."/>
            <person name="Vesth T."/>
            <person name="Frisvad J.C."/>
            <person name="Nybo J.L."/>
            <person name="Theobald S."/>
            <person name="Kildgaard S."/>
            <person name="Isbrandt T."/>
            <person name="Kuo A."/>
            <person name="Sato A."/>
            <person name="Lyhne E.K."/>
            <person name="Kogle M.E."/>
            <person name="Wiebenga A."/>
            <person name="Kun R.S."/>
            <person name="Lubbers R.J."/>
            <person name="Makela M.R."/>
            <person name="Barry K."/>
            <person name="Chovatia M."/>
            <person name="Clum A."/>
            <person name="Daum C."/>
            <person name="Haridas S."/>
            <person name="He G."/>
            <person name="LaButti K."/>
            <person name="Lipzen A."/>
            <person name="Mondo S."/>
            <person name="Riley R."/>
            <person name="Salamov A."/>
            <person name="Simmons B.A."/>
            <person name="Magnuson J.K."/>
            <person name="Henrissat B."/>
            <person name="Mortensen U.H."/>
            <person name="Larsen T.O."/>
            <person name="Devries R.P."/>
            <person name="Grigoriev I.V."/>
            <person name="Machida M."/>
            <person name="Baker S.E."/>
            <person name="Andersen M.R."/>
        </authorList>
    </citation>
    <scope>NUCLEOTIDE SEQUENCE [LARGE SCALE GENOMIC DNA]</scope>
    <source>
        <strain evidence="4">CBS 130017</strain>
    </source>
</reference>
<dbReference type="PROSITE" id="PS50011">
    <property type="entry name" value="PROTEIN_KINASE_DOM"/>
    <property type="match status" value="1"/>
</dbReference>
<keyword evidence="1" id="KW-0067">ATP-binding</keyword>
<feature type="binding site" evidence="1">
    <location>
        <position position="111"/>
    </location>
    <ligand>
        <name>ATP</name>
        <dbReference type="ChEBI" id="CHEBI:30616"/>
    </ligand>
</feature>
<proteinExistence type="predicted"/>
<keyword evidence="4" id="KW-1185">Reference proteome</keyword>
<dbReference type="InterPro" id="IPR000719">
    <property type="entry name" value="Prot_kinase_dom"/>
</dbReference>
<dbReference type="InterPro" id="IPR017441">
    <property type="entry name" value="Protein_kinase_ATP_BS"/>
</dbReference>
<evidence type="ECO:0000313" key="3">
    <source>
        <dbReference type="EMBL" id="KAE8330832.1"/>
    </source>
</evidence>
<gene>
    <name evidence="3" type="ORF">BDV39DRAFT_212712</name>
</gene>
<dbReference type="SUPFAM" id="SSF56112">
    <property type="entry name" value="Protein kinase-like (PK-like)"/>
    <property type="match status" value="1"/>
</dbReference>
<dbReference type="PROSITE" id="PS00107">
    <property type="entry name" value="PROTEIN_KINASE_ATP"/>
    <property type="match status" value="1"/>
</dbReference>
<name>A0A5N6XD30_9EURO</name>
<keyword evidence="1" id="KW-0547">Nucleotide-binding</keyword>
<sequence length="337" mass="39392">MTLSLDFNTLNDIPKPNLPYVEGFEFSVLEFFPHEPQNKTFILSPDEALQRQNTDVLRRCLAKKPLSRRLGSRALHLKIKKAIRVGDGKTSQIFLVDVVSGQGFSTPLVAKLYDPLYYDHSLDDVDPFLYVDLEYTRETAAYRHLHSRGEKHVPEYYGSYTMDISHCDGQFRSVRLILLQYIAENSMDTLQPQDFSQPLRKAIMEQIVNVESRPYENNLWHRDTSPRNIVIQRLDSDSSNLHVTFIDFGHASLGRSPNPKNNDEESRFFPGIYISPILRWYKTRGREPVCDFEEWIDWDWNGWLFEIYDSDRKMINTDMIRRWVPPSVHQEVASKVG</sequence>
<feature type="domain" description="Protein kinase" evidence="2">
    <location>
        <begin position="79"/>
        <end position="337"/>
    </location>
</feature>
<evidence type="ECO:0000256" key="1">
    <source>
        <dbReference type="PROSITE-ProRule" id="PRU10141"/>
    </source>
</evidence>
<evidence type="ECO:0000259" key="2">
    <source>
        <dbReference type="PROSITE" id="PS50011"/>
    </source>
</evidence>
<dbReference type="AlphaFoldDB" id="A0A5N6XD30"/>
<dbReference type="Proteomes" id="UP000325945">
    <property type="component" value="Unassembled WGS sequence"/>
</dbReference>
<evidence type="ECO:0000313" key="4">
    <source>
        <dbReference type="Proteomes" id="UP000325945"/>
    </source>
</evidence>
<organism evidence="3 4">
    <name type="scientific">Aspergillus sergii</name>
    <dbReference type="NCBI Taxonomy" id="1034303"/>
    <lineage>
        <taxon>Eukaryota</taxon>
        <taxon>Fungi</taxon>
        <taxon>Dikarya</taxon>
        <taxon>Ascomycota</taxon>
        <taxon>Pezizomycotina</taxon>
        <taxon>Eurotiomycetes</taxon>
        <taxon>Eurotiomycetidae</taxon>
        <taxon>Eurotiales</taxon>
        <taxon>Aspergillaceae</taxon>
        <taxon>Aspergillus</taxon>
        <taxon>Aspergillus subgen. Circumdati</taxon>
    </lineage>
</organism>